<evidence type="ECO:0000256" key="1">
    <source>
        <dbReference type="SAM" id="MobiDB-lite"/>
    </source>
</evidence>
<protein>
    <submittedName>
        <fullName evidence="3">Uncharacterized protein</fullName>
    </submittedName>
</protein>
<evidence type="ECO:0000313" key="4">
    <source>
        <dbReference type="Proteomes" id="UP001611263"/>
    </source>
</evidence>
<dbReference type="EMBL" id="JBIRUQ010000005">
    <property type="protein sequence ID" value="MFI1463359.1"/>
    <property type="molecule type" value="Genomic_DNA"/>
</dbReference>
<evidence type="ECO:0000256" key="2">
    <source>
        <dbReference type="SAM" id="Phobius"/>
    </source>
</evidence>
<proteinExistence type="predicted"/>
<accession>A0ABW7TUA5</accession>
<feature type="transmembrane region" description="Helical" evidence="2">
    <location>
        <begin position="41"/>
        <end position="74"/>
    </location>
</feature>
<dbReference type="RefSeq" id="WP_033243273.1">
    <property type="nucleotide sequence ID" value="NZ_JBIRUQ010000005.1"/>
</dbReference>
<reference evidence="3 4" key="1">
    <citation type="submission" date="2024-10" db="EMBL/GenBank/DDBJ databases">
        <title>The Natural Products Discovery Center: Release of the First 8490 Sequenced Strains for Exploring Actinobacteria Biosynthetic Diversity.</title>
        <authorList>
            <person name="Kalkreuter E."/>
            <person name="Kautsar S.A."/>
            <person name="Yang D."/>
            <person name="Bader C.D."/>
            <person name="Teijaro C.N."/>
            <person name="Fluegel L."/>
            <person name="Davis C.M."/>
            <person name="Simpson J.R."/>
            <person name="Lauterbach L."/>
            <person name="Steele A.D."/>
            <person name="Gui C."/>
            <person name="Meng S."/>
            <person name="Li G."/>
            <person name="Viehrig K."/>
            <person name="Ye F."/>
            <person name="Su P."/>
            <person name="Kiefer A.F."/>
            <person name="Nichols A."/>
            <person name="Cepeda A.J."/>
            <person name="Yan W."/>
            <person name="Fan B."/>
            <person name="Jiang Y."/>
            <person name="Adhikari A."/>
            <person name="Zheng C.-J."/>
            <person name="Schuster L."/>
            <person name="Cowan T.M."/>
            <person name="Smanski M.J."/>
            <person name="Chevrette M.G."/>
            <person name="De Carvalho L.P.S."/>
            <person name="Shen B."/>
        </authorList>
    </citation>
    <scope>NUCLEOTIDE SEQUENCE [LARGE SCALE GENOMIC DNA]</scope>
    <source>
        <strain evidence="3 4">NPDC020568</strain>
    </source>
</reference>
<name>A0ABW7TUA5_9NOCA</name>
<evidence type="ECO:0000313" key="3">
    <source>
        <dbReference type="EMBL" id="MFI1463359.1"/>
    </source>
</evidence>
<sequence length="98" mass="9817">MMGDQTTTDLPGAAEVPETRKADAEPVMTGSSGSGATVSRILGWLVFTGGLGAAVYGIATLHVVISVIGLILACTAGLTLLKLRADGPGPEPEVRIAG</sequence>
<keyword evidence="4" id="KW-1185">Reference proteome</keyword>
<comment type="caution">
    <text evidence="3">The sequence shown here is derived from an EMBL/GenBank/DDBJ whole genome shotgun (WGS) entry which is preliminary data.</text>
</comment>
<organism evidence="3 4">
    <name type="scientific">Nocardia carnea</name>
    <dbReference type="NCBI Taxonomy" id="37328"/>
    <lineage>
        <taxon>Bacteria</taxon>
        <taxon>Bacillati</taxon>
        <taxon>Actinomycetota</taxon>
        <taxon>Actinomycetes</taxon>
        <taxon>Mycobacteriales</taxon>
        <taxon>Nocardiaceae</taxon>
        <taxon>Nocardia</taxon>
    </lineage>
</organism>
<keyword evidence="2" id="KW-0472">Membrane</keyword>
<keyword evidence="2" id="KW-0812">Transmembrane</keyword>
<dbReference type="Proteomes" id="UP001611263">
    <property type="component" value="Unassembled WGS sequence"/>
</dbReference>
<gene>
    <name evidence="3" type="ORF">ACH4WX_21790</name>
</gene>
<feature type="region of interest" description="Disordered" evidence="1">
    <location>
        <begin position="1"/>
        <end position="34"/>
    </location>
</feature>
<keyword evidence="2" id="KW-1133">Transmembrane helix</keyword>